<keyword evidence="2" id="KW-0732">Signal</keyword>
<dbReference type="PROSITE" id="PS00616">
    <property type="entry name" value="HIS_ACID_PHOSPHAT_1"/>
    <property type="match status" value="1"/>
</dbReference>
<dbReference type="EC" id="3.1.3.8" evidence="3"/>
<dbReference type="InterPro" id="IPR000560">
    <property type="entry name" value="His_Pase_clade-2"/>
</dbReference>
<organism evidence="3 4">
    <name type="scientific">Kosakonia calanthes</name>
    <dbReference type="NCBI Taxonomy" id="3139408"/>
    <lineage>
        <taxon>Bacteria</taxon>
        <taxon>Pseudomonadati</taxon>
        <taxon>Pseudomonadota</taxon>
        <taxon>Gammaproteobacteria</taxon>
        <taxon>Enterobacterales</taxon>
        <taxon>Enterobacteriaceae</taxon>
        <taxon>Kosakonia</taxon>
    </lineage>
</organism>
<dbReference type="RefSeq" id="WP_342321185.1">
    <property type="nucleotide sequence ID" value="NZ_CP151800.1"/>
</dbReference>
<dbReference type="EC" id="3.1.3.10" evidence="3"/>
<sequence length="412" mass="46287">MKTLLWLGAMAATLATPMAFAQSTPQGYTLQQVLILSRHGVRAPLANNGSVLQQSTSKSWPTWDVAGGELTNRGGVIEVYLANNLRKWMVKEKVLSTDECPTQAQFYAWANSLQRTYETARFFVGNTFIACDVPVFHQREMGKMDPLFNPVITENSSEFRQKAVSDMEAERQKYALDDSFKLLESIVDYRNSPACKEKQQCSLTQGKDTFSANYRLEPNVSGPLKAGNSLVDAFTMQYYQGLPMDQVAWGGIKSDKQWQLLEKLKNSYQQILFTTPDVARNVAKPLLQYLNNTLVKKAASAPKVTLLVGHDSNIASLLSALDVQPYQLPGQFELTPISGKVMFQRWHDAQSNRDLMKIEYLYYTAEQMRDFDKLGFDSPVQRFTLSLKGCPTDSNGFCPIDKFNTLLGEAAK</sequence>
<dbReference type="Proteomes" id="UP001466893">
    <property type="component" value="Chromosome"/>
</dbReference>
<keyword evidence="3" id="KW-0378">Hydrolase</keyword>
<evidence type="ECO:0000256" key="2">
    <source>
        <dbReference type="SAM" id="SignalP"/>
    </source>
</evidence>
<dbReference type="GO" id="GO:0008877">
    <property type="term" value="F:glucose-1-phosphatase activity"/>
    <property type="evidence" value="ECO:0007669"/>
    <property type="project" value="UniProtKB-EC"/>
</dbReference>
<name>A0ABZ3B2I0_9ENTR</name>
<dbReference type="SUPFAM" id="SSF53254">
    <property type="entry name" value="Phosphoglycerate mutase-like"/>
    <property type="match status" value="1"/>
</dbReference>
<dbReference type="EMBL" id="CP151800">
    <property type="protein sequence ID" value="WZV96762.1"/>
    <property type="molecule type" value="Genomic_DNA"/>
</dbReference>
<feature type="chain" id="PRO_5045231320" evidence="2">
    <location>
        <begin position="22"/>
        <end position="412"/>
    </location>
</feature>
<protein>
    <submittedName>
        <fullName evidence="3">Bifunctional glucose-1-phosphatase/inositol phosphatase</fullName>
        <ecNumber evidence="3">3.1.3.10</ecNumber>
        <ecNumber evidence="3">3.1.3.8</ecNumber>
    </submittedName>
</protein>
<dbReference type="PANTHER" id="PTHR11567">
    <property type="entry name" value="ACID PHOSPHATASE-RELATED"/>
    <property type="match status" value="1"/>
</dbReference>
<evidence type="ECO:0000313" key="3">
    <source>
        <dbReference type="EMBL" id="WZV96762.1"/>
    </source>
</evidence>
<accession>A0ABZ3B2I0</accession>
<dbReference type="Gene3D" id="3.40.50.1240">
    <property type="entry name" value="Phosphoglycerate mutase-like"/>
    <property type="match status" value="2"/>
</dbReference>
<dbReference type="InterPro" id="IPR033379">
    <property type="entry name" value="Acid_Pase_AS"/>
</dbReference>
<evidence type="ECO:0000313" key="4">
    <source>
        <dbReference type="Proteomes" id="UP001466893"/>
    </source>
</evidence>
<dbReference type="PROSITE" id="PS00778">
    <property type="entry name" value="HIS_ACID_PHOSPHAT_2"/>
    <property type="match status" value="1"/>
</dbReference>
<feature type="signal peptide" evidence="2">
    <location>
        <begin position="1"/>
        <end position="21"/>
    </location>
</feature>
<dbReference type="GO" id="GO:0016158">
    <property type="term" value="F:inositol hexakisphosphate 3-phosphatase activity"/>
    <property type="evidence" value="ECO:0007669"/>
    <property type="project" value="UniProtKB-EC"/>
</dbReference>
<reference evidence="3 4" key="1">
    <citation type="submission" date="2024-04" db="EMBL/GenBank/DDBJ databases">
        <title>Kosakonia calanthae sp. nov., a halophilic bacterium isolated from leaves of Calanthe tiplacata.</title>
        <authorList>
            <person name="Wu P."/>
        </authorList>
    </citation>
    <scope>NUCLEOTIDE SEQUENCE [LARGE SCALE GENOMIC DNA]</scope>
    <source>
        <strain evidence="3 4">BYX6</strain>
    </source>
</reference>
<gene>
    <name evidence="3" type="primary">agp</name>
    <name evidence="3" type="ORF">AAEY27_13830</name>
</gene>
<comment type="similarity">
    <text evidence="1">Belongs to the histidine acid phosphatase family.</text>
</comment>
<evidence type="ECO:0000256" key="1">
    <source>
        <dbReference type="ARBA" id="ARBA00005375"/>
    </source>
</evidence>
<dbReference type="NCBIfam" id="NF007553">
    <property type="entry name" value="PRK10173.1"/>
    <property type="match status" value="1"/>
</dbReference>
<dbReference type="CDD" id="cd07061">
    <property type="entry name" value="HP_HAP_like"/>
    <property type="match status" value="1"/>
</dbReference>
<keyword evidence="4" id="KW-1185">Reference proteome</keyword>
<proteinExistence type="inferred from homology"/>
<dbReference type="InterPro" id="IPR029033">
    <property type="entry name" value="His_PPase_superfam"/>
</dbReference>
<dbReference type="PANTHER" id="PTHR11567:SF135">
    <property type="entry name" value="GLUCOSE-1-PHOSPHATASE"/>
    <property type="match status" value="1"/>
</dbReference>
<dbReference type="InterPro" id="IPR050645">
    <property type="entry name" value="Histidine_acid_phosphatase"/>
</dbReference>
<dbReference type="Pfam" id="PF00328">
    <property type="entry name" value="His_Phos_2"/>
    <property type="match status" value="1"/>
</dbReference>